<dbReference type="EMBL" id="LAZR01007222">
    <property type="protein sequence ID" value="KKM86635.1"/>
    <property type="molecule type" value="Genomic_DNA"/>
</dbReference>
<gene>
    <name evidence="2" type="ORF">LCGC14_1276960</name>
</gene>
<reference evidence="2" key="1">
    <citation type="journal article" date="2015" name="Nature">
        <title>Complex archaea that bridge the gap between prokaryotes and eukaryotes.</title>
        <authorList>
            <person name="Spang A."/>
            <person name="Saw J.H."/>
            <person name="Jorgensen S.L."/>
            <person name="Zaremba-Niedzwiedzka K."/>
            <person name="Martijn J."/>
            <person name="Lind A.E."/>
            <person name="van Eijk R."/>
            <person name="Schleper C."/>
            <person name="Guy L."/>
            <person name="Ettema T.J."/>
        </authorList>
    </citation>
    <scope>NUCLEOTIDE SEQUENCE</scope>
</reference>
<comment type="caution">
    <text evidence="2">The sequence shown here is derived from an EMBL/GenBank/DDBJ whole genome shotgun (WGS) entry which is preliminary data.</text>
</comment>
<evidence type="ECO:0000313" key="2">
    <source>
        <dbReference type="EMBL" id="KKM86635.1"/>
    </source>
</evidence>
<evidence type="ECO:0000256" key="1">
    <source>
        <dbReference type="SAM" id="MobiDB-lite"/>
    </source>
</evidence>
<proteinExistence type="predicted"/>
<dbReference type="AlphaFoldDB" id="A0A0F9NCY3"/>
<sequence>GCEETNVPEQLAAQFGEELAEVLPGPVNMPWEVRKVRYRHRMIAFYLAAGLPQVEIAKALDFSPEHISRVATSPLIQAEVQALQEQAGMKAITFRMEQIAEDALEVAYDVMMDRATSPNVRVTAAFNFLHQVVGKPLQRQVHEVYDYGQLLTELDRLKREQVQAPIDITPEETDGGNSGSEPN</sequence>
<feature type="non-terminal residue" evidence="2">
    <location>
        <position position="1"/>
    </location>
</feature>
<feature type="region of interest" description="Disordered" evidence="1">
    <location>
        <begin position="163"/>
        <end position="183"/>
    </location>
</feature>
<name>A0A0F9NCY3_9ZZZZ</name>
<protein>
    <submittedName>
        <fullName evidence="2">Uncharacterized protein</fullName>
    </submittedName>
</protein>
<organism evidence="2">
    <name type="scientific">marine sediment metagenome</name>
    <dbReference type="NCBI Taxonomy" id="412755"/>
    <lineage>
        <taxon>unclassified sequences</taxon>
        <taxon>metagenomes</taxon>
        <taxon>ecological metagenomes</taxon>
    </lineage>
</organism>
<accession>A0A0F9NCY3</accession>